<evidence type="ECO:0000256" key="3">
    <source>
        <dbReference type="ARBA" id="ARBA00007749"/>
    </source>
</evidence>
<dbReference type="InterPro" id="IPR050662">
    <property type="entry name" value="Sec-metab_biosynth-thioest"/>
</dbReference>
<comment type="similarity">
    <text evidence="3">Belongs to the metallo-beta-lactamase superfamily.</text>
</comment>
<dbReference type="InterPro" id="IPR036388">
    <property type="entry name" value="WH-like_DNA-bd_sf"/>
</dbReference>
<comment type="cofactor">
    <cofactor evidence="1">
        <name>Zn(2+)</name>
        <dbReference type="ChEBI" id="CHEBI:29105"/>
    </cofactor>
</comment>
<accession>A0A423XI94</accession>
<dbReference type="InterPro" id="IPR001279">
    <property type="entry name" value="Metallo-B-lactamas"/>
</dbReference>
<keyword evidence="5" id="KW-0378">Hydrolase</keyword>
<keyword evidence="9" id="KW-1185">Reference proteome</keyword>
<dbReference type="Proteomes" id="UP000285146">
    <property type="component" value="Unassembled WGS sequence"/>
</dbReference>
<reference evidence="8 9" key="1">
    <citation type="submission" date="2015-09" db="EMBL/GenBank/DDBJ databases">
        <title>Host preference determinants of Valsa canker pathogens revealed by comparative genomics.</title>
        <authorList>
            <person name="Yin Z."/>
            <person name="Huang L."/>
        </authorList>
    </citation>
    <scope>NUCLEOTIDE SEQUENCE [LARGE SCALE GENOMIC DNA]</scope>
    <source>
        <strain evidence="8 9">SXYLt</strain>
    </source>
</reference>
<evidence type="ECO:0000256" key="4">
    <source>
        <dbReference type="ARBA" id="ARBA00022723"/>
    </source>
</evidence>
<evidence type="ECO:0000256" key="1">
    <source>
        <dbReference type="ARBA" id="ARBA00001947"/>
    </source>
</evidence>
<evidence type="ECO:0000256" key="2">
    <source>
        <dbReference type="ARBA" id="ARBA00005179"/>
    </source>
</evidence>
<evidence type="ECO:0000256" key="6">
    <source>
        <dbReference type="ARBA" id="ARBA00022833"/>
    </source>
</evidence>
<evidence type="ECO:0000259" key="7">
    <source>
        <dbReference type="SMART" id="SM00849"/>
    </source>
</evidence>
<dbReference type="FunFam" id="3.60.15.10:FF:000041">
    <property type="entry name" value="Metallo-beta-lactamase domain protein"/>
    <property type="match status" value="1"/>
</dbReference>
<dbReference type="PANTHER" id="PTHR23131">
    <property type="entry name" value="ENDORIBONUCLEASE LACTB2"/>
    <property type="match status" value="1"/>
</dbReference>
<proteinExistence type="inferred from homology"/>
<dbReference type="InterPro" id="IPR036866">
    <property type="entry name" value="RibonucZ/Hydroxyglut_hydro"/>
</dbReference>
<dbReference type="GO" id="GO:0044550">
    <property type="term" value="P:secondary metabolite biosynthetic process"/>
    <property type="evidence" value="ECO:0007669"/>
    <property type="project" value="UniProtKB-ARBA"/>
</dbReference>
<keyword evidence="6" id="KW-0862">Zinc</keyword>
<organism evidence="8 9">
    <name type="scientific">Cytospora leucostoma</name>
    <dbReference type="NCBI Taxonomy" id="1230097"/>
    <lineage>
        <taxon>Eukaryota</taxon>
        <taxon>Fungi</taxon>
        <taxon>Dikarya</taxon>
        <taxon>Ascomycota</taxon>
        <taxon>Pezizomycotina</taxon>
        <taxon>Sordariomycetes</taxon>
        <taxon>Sordariomycetidae</taxon>
        <taxon>Diaporthales</taxon>
        <taxon>Cytosporaceae</taxon>
        <taxon>Cytospora</taxon>
    </lineage>
</organism>
<keyword evidence="4" id="KW-0479">Metal-binding</keyword>
<dbReference type="EMBL" id="LKEB01000007">
    <property type="protein sequence ID" value="ROW15987.1"/>
    <property type="molecule type" value="Genomic_DNA"/>
</dbReference>
<dbReference type="PANTHER" id="PTHR23131:SF2">
    <property type="entry name" value="LACTAMASE-LIKE PROTEIN APTB-RELATED"/>
    <property type="match status" value="1"/>
</dbReference>
<evidence type="ECO:0000256" key="5">
    <source>
        <dbReference type="ARBA" id="ARBA00022801"/>
    </source>
</evidence>
<dbReference type="STRING" id="1230097.A0A423XI94"/>
<dbReference type="GO" id="GO:0046872">
    <property type="term" value="F:metal ion binding"/>
    <property type="evidence" value="ECO:0007669"/>
    <property type="project" value="UniProtKB-KW"/>
</dbReference>
<sequence length="339" mass="37269">MVSRIPFDESSWQDYLAGQAAHLPHLPQTQCLTARVTRILGNNPGPMSLQGTNTYLVGLGSSRILIDTGEGDPGWISAIVDVLTESQIHISHVLLTHWHGDHTGGVPDIITHDPKLVSHVYKNKPDPGQLHISDGQVFRVNGATLRAVFTPGHAIDHMCFLLEEENALFTGDNVLGHGYSVVLDLSEYMQSLARMAALQCTTGYPGHGARIDDMPAKMREYIHHKESRVEHVFRTLPPRKTTTTTVSPIARGTSNSGGMTLAQIVQSIYGDVPPQLVETVLAPFLTQALWKLAEDQRVGFEPGERELTKRRWFATGSQRVRKARDLDGKTHARGGSDAL</sequence>
<dbReference type="InterPro" id="IPR047921">
    <property type="entry name" value="LACTB2-like_MBL-fold"/>
</dbReference>
<feature type="domain" description="Metallo-beta-lactamase" evidence="7">
    <location>
        <begin position="51"/>
        <end position="207"/>
    </location>
</feature>
<dbReference type="AlphaFoldDB" id="A0A423XI94"/>
<evidence type="ECO:0000313" key="9">
    <source>
        <dbReference type="Proteomes" id="UP000285146"/>
    </source>
</evidence>
<comment type="caution">
    <text evidence="8">The sequence shown here is derived from an EMBL/GenBank/DDBJ whole genome shotgun (WGS) entry which is preliminary data.</text>
</comment>
<protein>
    <recommendedName>
        <fullName evidence="7">Metallo-beta-lactamase domain-containing protein</fullName>
    </recommendedName>
</protein>
<evidence type="ECO:0000313" key="8">
    <source>
        <dbReference type="EMBL" id="ROW15987.1"/>
    </source>
</evidence>
<dbReference type="CDD" id="cd07722">
    <property type="entry name" value="LACTB2-like_MBL-fold"/>
    <property type="match status" value="1"/>
</dbReference>
<dbReference type="Gene3D" id="1.10.10.10">
    <property type="entry name" value="Winged helix-like DNA-binding domain superfamily/Winged helix DNA-binding domain"/>
    <property type="match status" value="1"/>
</dbReference>
<dbReference type="Gene3D" id="3.60.15.10">
    <property type="entry name" value="Ribonuclease Z/Hydroxyacylglutathione hydrolase-like"/>
    <property type="match status" value="1"/>
</dbReference>
<dbReference type="Pfam" id="PF00753">
    <property type="entry name" value="Lactamase_B"/>
    <property type="match status" value="1"/>
</dbReference>
<dbReference type="SMART" id="SM00849">
    <property type="entry name" value="Lactamase_B"/>
    <property type="match status" value="1"/>
</dbReference>
<gene>
    <name evidence="8" type="ORF">VPNG_02625</name>
</gene>
<comment type="pathway">
    <text evidence="2">Secondary metabolite biosynthesis.</text>
</comment>
<name>A0A423XI94_9PEZI</name>
<dbReference type="GO" id="GO:0016787">
    <property type="term" value="F:hydrolase activity"/>
    <property type="evidence" value="ECO:0007669"/>
    <property type="project" value="UniProtKB-KW"/>
</dbReference>
<dbReference type="SUPFAM" id="SSF56281">
    <property type="entry name" value="Metallo-hydrolase/oxidoreductase"/>
    <property type="match status" value="1"/>
</dbReference>
<dbReference type="OrthoDB" id="17458at2759"/>
<dbReference type="InParanoid" id="A0A423XI94"/>